<evidence type="ECO:0000256" key="1">
    <source>
        <dbReference type="SAM" id="Phobius"/>
    </source>
</evidence>
<dbReference type="EMBL" id="ALKK01000011">
    <property type="protein sequence ID" value="EJU18829.1"/>
    <property type="molecule type" value="Genomic_DNA"/>
</dbReference>
<evidence type="ECO:0000313" key="3">
    <source>
        <dbReference type="Proteomes" id="UP000003120"/>
    </source>
</evidence>
<reference evidence="2 3" key="1">
    <citation type="submission" date="2012-07" db="EMBL/GenBank/DDBJ databases">
        <authorList>
            <person name="Durkin A.S."/>
            <person name="McCorrison J."/>
            <person name="Torralba M."/>
            <person name="Gillis M."/>
            <person name="Methe B."/>
            <person name="Sutton G."/>
            <person name="Nelson K.E."/>
        </authorList>
    </citation>
    <scope>NUCLEOTIDE SEQUENCE [LARGE SCALE GENOMIC DNA]</scope>
    <source>
        <strain evidence="2 3">Fnf 1007</strain>
    </source>
</reference>
<evidence type="ECO:0000313" key="2">
    <source>
        <dbReference type="EMBL" id="EJU18829.1"/>
    </source>
</evidence>
<name>A0AAN4ATV2_9FUSO</name>
<sequence>MNRMVGALFGVLCMMLAMLEIRRGTVTKEKRKIYEGIVALCITTYAFYYLIR</sequence>
<proteinExistence type="predicted"/>
<feature type="transmembrane region" description="Helical" evidence="1">
    <location>
        <begin position="33"/>
        <end position="51"/>
    </location>
</feature>
<accession>A0AAN4ATV2</accession>
<keyword evidence="1" id="KW-0812">Transmembrane</keyword>
<gene>
    <name evidence="2" type="ORF">HMPREF1127_1055</name>
</gene>
<protein>
    <submittedName>
        <fullName evidence="2">Uncharacterized protein</fullName>
    </submittedName>
</protein>
<dbReference type="Proteomes" id="UP000003120">
    <property type="component" value="Unassembled WGS sequence"/>
</dbReference>
<dbReference type="GeneID" id="75076826"/>
<keyword evidence="1" id="KW-1133">Transmembrane helix</keyword>
<dbReference type="RefSeq" id="WP_005960441.1">
    <property type="nucleotide sequence ID" value="NZ_ALKK01000011.1"/>
</dbReference>
<keyword evidence="1" id="KW-0472">Membrane</keyword>
<comment type="caution">
    <text evidence="2">The sequence shown here is derived from an EMBL/GenBank/DDBJ whole genome shotgun (WGS) entry which is preliminary data.</text>
</comment>
<organism evidence="2 3">
    <name type="scientific">Fusobacterium necrophorum subsp. funduliforme Fnf 1007</name>
    <dbReference type="NCBI Taxonomy" id="1161424"/>
    <lineage>
        <taxon>Bacteria</taxon>
        <taxon>Fusobacteriati</taxon>
        <taxon>Fusobacteriota</taxon>
        <taxon>Fusobacteriia</taxon>
        <taxon>Fusobacteriales</taxon>
        <taxon>Fusobacteriaceae</taxon>
        <taxon>Fusobacterium</taxon>
    </lineage>
</organism>
<dbReference type="AlphaFoldDB" id="A0AAN4ATV2"/>